<dbReference type="RefSeq" id="WP_340519417.1">
    <property type="nucleotide sequence ID" value="NZ_JBBLXS010000341.1"/>
</dbReference>
<accession>A0ABU8YSD0</accession>
<organism evidence="1 2">
    <name type="scientific">Microcoleus anatoxicus PTRS2</name>
    <dbReference type="NCBI Taxonomy" id="2705321"/>
    <lineage>
        <taxon>Bacteria</taxon>
        <taxon>Bacillati</taxon>
        <taxon>Cyanobacteriota</taxon>
        <taxon>Cyanophyceae</taxon>
        <taxon>Oscillatoriophycideae</taxon>
        <taxon>Oscillatoriales</taxon>
        <taxon>Microcoleaceae</taxon>
        <taxon>Microcoleus</taxon>
        <taxon>Microcoleus anatoxicus</taxon>
    </lineage>
</organism>
<comment type="caution">
    <text evidence="1">The sequence shown here is derived from an EMBL/GenBank/DDBJ whole genome shotgun (WGS) entry which is preliminary data.</text>
</comment>
<proteinExistence type="predicted"/>
<dbReference type="EMBL" id="JBBLXS010000341">
    <property type="protein sequence ID" value="MEK0187339.1"/>
    <property type="molecule type" value="Genomic_DNA"/>
</dbReference>
<protein>
    <submittedName>
        <fullName evidence="1">Uncharacterized protein</fullName>
    </submittedName>
</protein>
<sequence>MTVATKIPQAYAEIVEFFAAGATPESILNFQLSEDAKEHIADLIYAHNNQDLTTDEKTELDNFLVIEHLLRLIKAVAHKHVVKE</sequence>
<gene>
    <name evidence="1" type="ORF">WMG39_21150</name>
</gene>
<reference evidence="1 2" key="1">
    <citation type="journal article" date="2020" name="Harmful Algae">
        <title>Molecular and morphological characterization of a novel dihydroanatoxin-a producing Microcoleus species (cyanobacteria) from the Russian River, California, USA.</title>
        <authorList>
            <person name="Conklin K.Y."/>
            <person name="Stancheva R."/>
            <person name="Otten T.G."/>
            <person name="Fadness R."/>
            <person name="Boyer G.L."/>
            <person name="Read B."/>
            <person name="Zhang X."/>
            <person name="Sheath R.G."/>
        </authorList>
    </citation>
    <scope>NUCLEOTIDE SEQUENCE [LARGE SCALE GENOMIC DNA]</scope>
    <source>
        <strain evidence="1 2">PTRS2</strain>
    </source>
</reference>
<evidence type="ECO:0000313" key="2">
    <source>
        <dbReference type="Proteomes" id="UP001384579"/>
    </source>
</evidence>
<evidence type="ECO:0000313" key="1">
    <source>
        <dbReference type="EMBL" id="MEK0187339.1"/>
    </source>
</evidence>
<name>A0ABU8YSD0_9CYAN</name>
<keyword evidence="2" id="KW-1185">Reference proteome</keyword>
<dbReference type="Proteomes" id="UP001384579">
    <property type="component" value="Unassembled WGS sequence"/>
</dbReference>